<gene>
    <name evidence="1" type="ORF">F4820DRAFT_7500</name>
</gene>
<evidence type="ECO:0000313" key="1">
    <source>
        <dbReference type="EMBL" id="KAI4871147.1"/>
    </source>
</evidence>
<reference evidence="1 2" key="1">
    <citation type="journal article" date="2022" name="New Phytol.">
        <title>Ecological generalism drives hyperdiversity of secondary metabolite gene clusters in xylarialean endophytes.</title>
        <authorList>
            <person name="Franco M.E.E."/>
            <person name="Wisecaver J.H."/>
            <person name="Arnold A.E."/>
            <person name="Ju Y.M."/>
            <person name="Slot J.C."/>
            <person name="Ahrendt S."/>
            <person name="Moore L.P."/>
            <person name="Eastman K.E."/>
            <person name="Scott K."/>
            <person name="Konkel Z."/>
            <person name="Mondo S.J."/>
            <person name="Kuo A."/>
            <person name="Hayes R.D."/>
            <person name="Haridas S."/>
            <person name="Andreopoulos B."/>
            <person name="Riley R."/>
            <person name="LaButti K."/>
            <person name="Pangilinan J."/>
            <person name="Lipzen A."/>
            <person name="Amirebrahimi M."/>
            <person name="Yan J."/>
            <person name="Adam C."/>
            <person name="Keymanesh K."/>
            <person name="Ng V."/>
            <person name="Louie K."/>
            <person name="Northen T."/>
            <person name="Drula E."/>
            <person name="Henrissat B."/>
            <person name="Hsieh H.M."/>
            <person name="Youens-Clark K."/>
            <person name="Lutzoni F."/>
            <person name="Miadlikowska J."/>
            <person name="Eastwood D.C."/>
            <person name="Hamelin R.C."/>
            <person name="Grigoriev I.V."/>
            <person name="U'Ren J.M."/>
        </authorList>
    </citation>
    <scope>NUCLEOTIDE SEQUENCE [LARGE SCALE GENOMIC DNA]</scope>
    <source>
        <strain evidence="1 2">CBS 119005</strain>
    </source>
</reference>
<name>A0ACB9ZHB2_9PEZI</name>
<dbReference type="EMBL" id="MU393421">
    <property type="protein sequence ID" value="KAI4871147.1"/>
    <property type="molecule type" value="Genomic_DNA"/>
</dbReference>
<sequence length="393" mass="44266">MTALERLSAALQDIDFDSFASKEERLRAEDLLVNASHRLRSPWDITWDHNWTYPMTHVAVKTLIDAGVFQKWAEHGDKPVTSKELARLTNTDPALIARLVRHLAAEHLLVETAEDTYMPTPWATALGTDAALPSCYGTFYYEINNRMSQEVPEFLKKTGYKNPTDDKNGVIQHMLGPDASFFSYVGSDPLRTKELHDAMECHSKWNLTAWPELFPTDALLKDAKPDRPLVVDIGGSKGYDLEKFRLKHPEVPHGSLVLQDLPAVLPDAESPHESIAKHPYDFFTPQPLRGARAYFLHNVLHDWPDESAAKILRNVAGAMEKGYSKLLIHESMVDNVNAPSRVTTSDLIMLTCLSAGERTVKEWHELIATAGLKVVKIWKRPKAVEGIFEIELI</sequence>
<keyword evidence="1" id="KW-0489">Methyltransferase</keyword>
<keyword evidence="1" id="KW-0808">Transferase</keyword>
<evidence type="ECO:0000313" key="2">
    <source>
        <dbReference type="Proteomes" id="UP001497700"/>
    </source>
</evidence>
<organism evidence="1 2">
    <name type="scientific">Hypoxylon rubiginosum</name>
    <dbReference type="NCBI Taxonomy" id="110542"/>
    <lineage>
        <taxon>Eukaryota</taxon>
        <taxon>Fungi</taxon>
        <taxon>Dikarya</taxon>
        <taxon>Ascomycota</taxon>
        <taxon>Pezizomycotina</taxon>
        <taxon>Sordariomycetes</taxon>
        <taxon>Xylariomycetidae</taxon>
        <taxon>Xylariales</taxon>
        <taxon>Hypoxylaceae</taxon>
        <taxon>Hypoxylon</taxon>
    </lineage>
</organism>
<proteinExistence type="predicted"/>
<accession>A0ACB9ZHB2</accession>
<protein>
    <submittedName>
        <fullName evidence="1">S-adenosyl-L-methionine-dependent methyltransferase</fullName>
    </submittedName>
</protein>
<dbReference type="Proteomes" id="UP001497700">
    <property type="component" value="Unassembled WGS sequence"/>
</dbReference>
<comment type="caution">
    <text evidence="1">The sequence shown here is derived from an EMBL/GenBank/DDBJ whole genome shotgun (WGS) entry which is preliminary data.</text>
</comment>
<keyword evidence="2" id="KW-1185">Reference proteome</keyword>